<organism evidence="1 2">
    <name type="scientific">Sphingomonas natans</name>
    <dbReference type="NCBI Taxonomy" id="3063330"/>
    <lineage>
        <taxon>Bacteria</taxon>
        <taxon>Pseudomonadati</taxon>
        <taxon>Pseudomonadota</taxon>
        <taxon>Alphaproteobacteria</taxon>
        <taxon>Sphingomonadales</taxon>
        <taxon>Sphingomonadaceae</taxon>
        <taxon>Sphingomonas</taxon>
    </lineage>
</organism>
<gene>
    <name evidence="1" type="ORF">Q4F19_17935</name>
</gene>
<sequence length="111" mass="12080">MPAPAKLSDREVVEIRNRLGRPCSYCGAPPSLSDIAARFGVSRVMIWKIVHARGRLKARDSFSDTGKAFGADASPKEVAKWLEDAGISWSDADQLRLAAQVITIAKVVDLE</sequence>
<protein>
    <submittedName>
        <fullName evidence="1">Uncharacterized protein</fullName>
    </submittedName>
</protein>
<evidence type="ECO:0000313" key="1">
    <source>
        <dbReference type="EMBL" id="MDO6416271.1"/>
    </source>
</evidence>
<dbReference type="EMBL" id="JAUOTP010000009">
    <property type="protein sequence ID" value="MDO6416271.1"/>
    <property type="molecule type" value="Genomic_DNA"/>
</dbReference>
<name>A0ABT8YD28_9SPHN</name>
<accession>A0ABT8YD28</accession>
<evidence type="ECO:0000313" key="2">
    <source>
        <dbReference type="Proteomes" id="UP001169764"/>
    </source>
</evidence>
<comment type="caution">
    <text evidence="1">The sequence shown here is derived from an EMBL/GenBank/DDBJ whole genome shotgun (WGS) entry which is preliminary data.</text>
</comment>
<dbReference type="Proteomes" id="UP001169764">
    <property type="component" value="Unassembled WGS sequence"/>
</dbReference>
<keyword evidence="2" id="KW-1185">Reference proteome</keyword>
<dbReference type="RefSeq" id="WP_303545551.1">
    <property type="nucleotide sequence ID" value="NZ_JAUOTP010000009.1"/>
</dbReference>
<reference evidence="1" key="1">
    <citation type="submission" date="2023-07" db="EMBL/GenBank/DDBJ databases">
        <authorList>
            <person name="Kim M."/>
        </authorList>
    </citation>
    <scope>NUCLEOTIDE SEQUENCE</scope>
    <source>
        <strain evidence="1">BIUV-7</strain>
    </source>
</reference>
<proteinExistence type="predicted"/>